<accession>A0A8R1EG87</accession>
<dbReference type="AlphaFoldDB" id="A0A8R1EG87"/>
<dbReference type="Proteomes" id="UP000005237">
    <property type="component" value="Unassembled WGS sequence"/>
</dbReference>
<reference evidence="2" key="1">
    <citation type="submission" date="2010-08" db="EMBL/GenBank/DDBJ databases">
        <authorList>
            <consortium name="Caenorhabditis japonica Sequencing Consortium"/>
            <person name="Wilson R.K."/>
        </authorList>
    </citation>
    <scope>NUCLEOTIDE SEQUENCE [LARGE SCALE GENOMIC DNA]</scope>
    <source>
        <strain evidence="2">DF5081</strain>
    </source>
</reference>
<evidence type="ECO:0000313" key="1">
    <source>
        <dbReference type="EnsemblMetazoa" id="CJA33064.1"/>
    </source>
</evidence>
<protein>
    <submittedName>
        <fullName evidence="1">Uncharacterized protein</fullName>
    </submittedName>
</protein>
<proteinExistence type="predicted"/>
<keyword evidence="2" id="KW-1185">Reference proteome</keyword>
<reference evidence="1" key="2">
    <citation type="submission" date="2022-06" db="UniProtKB">
        <authorList>
            <consortium name="EnsemblMetazoa"/>
        </authorList>
    </citation>
    <scope>IDENTIFICATION</scope>
    <source>
        <strain evidence="1">DF5081</strain>
    </source>
</reference>
<name>A0A8R1EG87_CAEJA</name>
<sequence>MIRMPPPPAHKLSVYKHIFKPIYDEWYPVWKFENDRDRSTTVLKRKYDPVKEYLHKSRMIVNYAHQHYRMKRFDSLMSRDPTEFQLIDRSDVPSASLFDSLDAAVSKFCNEDSPHLNPHDRQMVKDTLIQLATGKIPHFTTNYFDCDDYTEAVRFFAQEKIEEGGACQHC</sequence>
<dbReference type="EnsemblMetazoa" id="CJA33064.1">
    <property type="protein sequence ID" value="CJA33064.1"/>
    <property type="gene ID" value="WBGene00208911"/>
</dbReference>
<organism evidence="1 2">
    <name type="scientific">Caenorhabditis japonica</name>
    <dbReference type="NCBI Taxonomy" id="281687"/>
    <lineage>
        <taxon>Eukaryota</taxon>
        <taxon>Metazoa</taxon>
        <taxon>Ecdysozoa</taxon>
        <taxon>Nematoda</taxon>
        <taxon>Chromadorea</taxon>
        <taxon>Rhabditida</taxon>
        <taxon>Rhabditina</taxon>
        <taxon>Rhabditomorpha</taxon>
        <taxon>Rhabditoidea</taxon>
        <taxon>Rhabditidae</taxon>
        <taxon>Peloderinae</taxon>
        <taxon>Caenorhabditis</taxon>
    </lineage>
</organism>
<evidence type="ECO:0000313" key="2">
    <source>
        <dbReference type="Proteomes" id="UP000005237"/>
    </source>
</evidence>